<proteinExistence type="predicted"/>
<evidence type="ECO:0000313" key="4">
    <source>
        <dbReference type="Proteomes" id="UP001156905"/>
    </source>
</evidence>
<feature type="region of interest" description="Disordered" evidence="1">
    <location>
        <begin position="35"/>
        <end position="127"/>
    </location>
</feature>
<feature type="compositionally biased region" description="Polar residues" evidence="1">
    <location>
        <begin position="69"/>
        <end position="117"/>
    </location>
</feature>
<evidence type="ECO:0008006" key="5">
    <source>
        <dbReference type="Google" id="ProtNLM"/>
    </source>
</evidence>
<protein>
    <recommendedName>
        <fullName evidence="5">Secreted protein</fullName>
    </recommendedName>
</protein>
<gene>
    <name evidence="3" type="ORF">GCM10007857_25370</name>
</gene>
<keyword evidence="4" id="KW-1185">Reference proteome</keyword>
<evidence type="ECO:0000256" key="1">
    <source>
        <dbReference type="SAM" id="MobiDB-lite"/>
    </source>
</evidence>
<comment type="caution">
    <text evidence="3">The sequence shown here is derived from an EMBL/GenBank/DDBJ whole genome shotgun (WGS) entry which is preliminary data.</text>
</comment>
<organism evidence="3 4">
    <name type="scientific">Bradyrhizobium iriomotense</name>
    <dbReference type="NCBI Taxonomy" id="441950"/>
    <lineage>
        <taxon>Bacteria</taxon>
        <taxon>Pseudomonadati</taxon>
        <taxon>Pseudomonadota</taxon>
        <taxon>Alphaproteobacteria</taxon>
        <taxon>Hyphomicrobiales</taxon>
        <taxon>Nitrobacteraceae</taxon>
        <taxon>Bradyrhizobium</taxon>
    </lineage>
</organism>
<reference evidence="4" key="1">
    <citation type="journal article" date="2019" name="Int. J. Syst. Evol. Microbiol.">
        <title>The Global Catalogue of Microorganisms (GCM) 10K type strain sequencing project: providing services to taxonomists for standard genome sequencing and annotation.</title>
        <authorList>
            <consortium name="The Broad Institute Genomics Platform"/>
            <consortium name="The Broad Institute Genome Sequencing Center for Infectious Disease"/>
            <person name="Wu L."/>
            <person name="Ma J."/>
        </authorList>
    </citation>
    <scope>NUCLEOTIDE SEQUENCE [LARGE SCALE GENOMIC DNA]</scope>
    <source>
        <strain evidence="4">NBRC 102520</strain>
    </source>
</reference>
<name>A0ABQ6AW83_9BRAD</name>
<evidence type="ECO:0000313" key="3">
    <source>
        <dbReference type="EMBL" id="GLR85826.1"/>
    </source>
</evidence>
<keyword evidence="2" id="KW-0732">Signal</keyword>
<sequence>MRKAIITAATAIGLAAPSYAQDQLIIIGGAQHQMPSAGSIAQQRLSIQQSRPSRVPNSWWSKDAARHQLPQSSWNSDGYQPPQSAWNNYQPPTSAWSNSGYQPPASGSTSWWNSNGYTPPKSGWSGQ</sequence>
<evidence type="ECO:0000256" key="2">
    <source>
        <dbReference type="SAM" id="SignalP"/>
    </source>
</evidence>
<dbReference type="EMBL" id="BSOW01000007">
    <property type="protein sequence ID" value="GLR85826.1"/>
    <property type="molecule type" value="Genomic_DNA"/>
</dbReference>
<dbReference type="Proteomes" id="UP001156905">
    <property type="component" value="Unassembled WGS sequence"/>
</dbReference>
<feature type="compositionally biased region" description="Polar residues" evidence="1">
    <location>
        <begin position="35"/>
        <end position="60"/>
    </location>
</feature>
<accession>A0ABQ6AW83</accession>
<feature type="signal peptide" evidence="2">
    <location>
        <begin position="1"/>
        <end position="20"/>
    </location>
</feature>
<dbReference type="RefSeq" id="WP_284265481.1">
    <property type="nucleotide sequence ID" value="NZ_BSOW01000007.1"/>
</dbReference>
<feature type="chain" id="PRO_5046103429" description="Secreted protein" evidence="2">
    <location>
        <begin position="21"/>
        <end position="127"/>
    </location>
</feature>